<feature type="domain" description="Exportin-1/Importin-beta-like" evidence="5">
    <location>
        <begin position="180"/>
        <end position="304"/>
    </location>
</feature>
<evidence type="ECO:0000259" key="5">
    <source>
        <dbReference type="Pfam" id="PF08389"/>
    </source>
</evidence>
<dbReference type="SUPFAM" id="SSF48371">
    <property type="entry name" value="ARM repeat"/>
    <property type="match status" value="1"/>
</dbReference>
<dbReference type="PANTHER" id="PTHR12363:SF33">
    <property type="entry name" value="IMPORTIN-13"/>
    <property type="match status" value="1"/>
</dbReference>
<dbReference type="GO" id="GO:0005634">
    <property type="term" value="C:nucleus"/>
    <property type="evidence" value="ECO:0007669"/>
    <property type="project" value="UniProtKB-SubCell"/>
</dbReference>
<evidence type="ECO:0000256" key="1">
    <source>
        <dbReference type="ARBA" id="ARBA00004123"/>
    </source>
</evidence>
<evidence type="ECO:0000256" key="3">
    <source>
        <dbReference type="ARBA" id="ARBA00022448"/>
    </source>
</evidence>
<keyword evidence="7" id="KW-1185">Reference proteome</keyword>
<dbReference type="GO" id="GO:0006606">
    <property type="term" value="P:protein import into nucleus"/>
    <property type="evidence" value="ECO:0007669"/>
    <property type="project" value="TreeGrafter"/>
</dbReference>
<comment type="subcellular location">
    <subcellularLocation>
        <location evidence="1">Nucleus</location>
    </subcellularLocation>
</comment>
<keyword evidence="4" id="KW-0539">Nucleus</keyword>
<protein>
    <recommendedName>
        <fullName evidence="5">Exportin-1/Importin-beta-like domain-containing protein</fullName>
    </recommendedName>
</protein>
<dbReference type="InterPro" id="IPR011989">
    <property type="entry name" value="ARM-like"/>
</dbReference>
<dbReference type="Proteomes" id="UP000324629">
    <property type="component" value="Unassembled WGS sequence"/>
</dbReference>
<dbReference type="EMBL" id="QNGE01006705">
    <property type="protein sequence ID" value="KAA3671317.1"/>
    <property type="molecule type" value="Genomic_DNA"/>
</dbReference>
<dbReference type="InterPro" id="IPR051345">
    <property type="entry name" value="Importin_beta-like_NTR"/>
</dbReference>
<dbReference type="InterPro" id="IPR016024">
    <property type="entry name" value="ARM-type_fold"/>
</dbReference>
<dbReference type="AlphaFoldDB" id="A0A5J4N795"/>
<comment type="similarity">
    <text evidence="2">Belongs to the importin beta family.</text>
</comment>
<accession>A0A5J4N795</accession>
<dbReference type="Pfam" id="PF08389">
    <property type="entry name" value="Xpo1"/>
    <property type="match status" value="1"/>
</dbReference>
<gene>
    <name evidence="6" type="ORF">DEA37_0005482</name>
</gene>
<organism evidence="6 7">
    <name type="scientific">Paragonimus westermani</name>
    <dbReference type="NCBI Taxonomy" id="34504"/>
    <lineage>
        <taxon>Eukaryota</taxon>
        <taxon>Metazoa</taxon>
        <taxon>Spiralia</taxon>
        <taxon>Lophotrochozoa</taxon>
        <taxon>Platyhelminthes</taxon>
        <taxon>Trematoda</taxon>
        <taxon>Digenea</taxon>
        <taxon>Plagiorchiida</taxon>
        <taxon>Troglotremata</taxon>
        <taxon>Troglotrematidae</taxon>
        <taxon>Paragonimus</taxon>
    </lineage>
</organism>
<dbReference type="PANTHER" id="PTHR12363">
    <property type="entry name" value="TRANSPORTIN 3 AND IMPORTIN 13"/>
    <property type="match status" value="1"/>
</dbReference>
<dbReference type="Gene3D" id="1.25.10.10">
    <property type="entry name" value="Leucine-rich Repeat Variant"/>
    <property type="match status" value="1"/>
</dbReference>
<keyword evidence="3" id="KW-0813">Transport</keyword>
<evidence type="ECO:0000256" key="2">
    <source>
        <dbReference type="ARBA" id="ARBA00007991"/>
    </source>
</evidence>
<evidence type="ECO:0000256" key="4">
    <source>
        <dbReference type="ARBA" id="ARBA00023242"/>
    </source>
</evidence>
<evidence type="ECO:0000313" key="7">
    <source>
        <dbReference type="Proteomes" id="UP000324629"/>
    </source>
</evidence>
<name>A0A5J4N795_9TREM</name>
<dbReference type="GO" id="GO:0005737">
    <property type="term" value="C:cytoplasm"/>
    <property type="evidence" value="ECO:0007669"/>
    <property type="project" value="TreeGrafter"/>
</dbReference>
<proteinExistence type="inferred from homology"/>
<comment type="caution">
    <text evidence="6">The sequence shown here is derived from an EMBL/GenBank/DDBJ whole genome shotgun (WGS) entry which is preliminary data.</text>
</comment>
<reference evidence="6 7" key="1">
    <citation type="journal article" date="2019" name="Gigascience">
        <title>Whole-genome sequence of the oriental lung fluke Paragonimus westermani.</title>
        <authorList>
            <person name="Oey H."/>
            <person name="Zakrzewski M."/>
            <person name="Narain K."/>
            <person name="Devi K.R."/>
            <person name="Agatsuma T."/>
            <person name="Nawaratna S."/>
            <person name="Gobert G.N."/>
            <person name="Jones M.K."/>
            <person name="Ragan M.A."/>
            <person name="McManus D.P."/>
            <person name="Krause L."/>
        </authorList>
    </citation>
    <scope>NUCLEOTIDE SEQUENCE [LARGE SCALE GENOMIC DNA]</scope>
    <source>
        <strain evidence="6 7">IND2009</strain>
    </source>
</reference>
<sequence>MAEHSERVDIFVASRPRFGALEQNGTRQQQSQMTQVNFFGQSAMLYLDVNRMPTSKLKKFIQDYFDGACGPDFYLFLSETRESQEIWDIGWCLMNSGDSFETQFFGIMLLRIAIGSRNISQFEDGGLRIRDTLLRVVTRYGRNTEVNAAAVTETLLKKAFQLLAYVIFQTTDWWESPVRCVVSLLLEEISSNYEAQHLTWLSTSMPNEERRFMNVLLFLSVFMEEFTSANLLFRTRQRVRETILSDEPTVFQFFQQLLETEHSEDIVASAISCCSLWVSTLSSTTRSVDCVALMDLIYRSMSQSARLYLVGLDCIITLLDEGDLGLSSGRSITHLLDYHITELAAFSGIFSDLLTVHAQAIQNGITWNDFTQHEILSKTTLLLLILTEKQVRKFGPS</sequence>
<dbReference type="InterPro" id="IPR013598">
    <property type="entry name" value="Exportin-1/Importin-b-like"/>
</dbReference>
<evidence type="ECO:0000313" key="6">
    <source>
        <dbReference type="EMBL" id="KAA3671317.1"/>
    </source>
</evidence>